<comment type="caution">
    <text evidence="2">The sequence shown here is derived from an EMBL/GenBank/DDBJ whole genome shotgun (WGS) entry which is preliminary data.</text>
</comment>
<reference evidence="2" key="1">
    <citation type="journal article" date="2022" name="Int. J. Mol. Sci.">
        <title>Draft Genome of Tanacetum Coccineum: Genomic Comparison of Closely Related Tanacetum-Family Plants.</title>
        <authorList>
            <person name="Yamashiro T."/>
            <person name="Shiraishi A."/>
            <person name="Nakayama K."/>
            <person name="Satake H."/>
        </authorList>
    </citation>
    <scope>NUCLEOTIDE SEQUENCE</scope>
</reference>
<reference evidence="2" key="2">
    <citation type="submission" date="2022-01" db="EMBL/GenBank/DDBJ databases">
        <authorList>
            <person name="Yamashiro T."/>
            <person name="Shiraishi A."/>
            <person name="Satake H."/>
            <person name="Nakayama K."/>
        </authorList>
    </citation>
    <scope>NUCLEOTIDE SEQUENCE</scope>
</reference>
<protein>
    <submittedName>
        <fullName evidence="2">Integrase, catalytic region, zinc finger, CCHC-type containing protein</fullName>
    </submittedName>
</protein>
<dbReference type="Pfam" id="PF13976">
    <property type="entry name" value="gag_pre-integrs"/>
    <property type="match status" value="1"/>
</dbReference>
<keyword evidence="3" id="KW-1185">Reference proteome</keyword>
<proteinExistence type="predicted"/>
<evidence type="ECO:0000313" key="2">
    <source>
        <dbReference type="EMBL" id="GJT72119.1"/>
    </source>
</evidence>
<gene>
    <name evidence="2" type="ORF">Tco_1031405</name>
</gene>
<feature type="domain" description="GAG-pre-integrase" evidence="1">
    <location>
        <begin position="54"/>
        <end position="108"/>
    </location>
</feature>
<evidence type="ECO:0000313" key="3">
    <source>
        <dbReference type="Proteomes" id="UP001151760"/>
    </source>
</evidence>
<dbReference type="Proteomes" id="UP001151760">
    <property type="component" value="Unassembled WGS sequence"/>
</dbReference>
<name>A0ABQ5G9Q9_9ASTR</name>
<dbReference type="InterPro" id="IPR025724">
    <property type="entry name" value="GAG-pre-integrase_dom"/>
</dbReference>
<accession>A0ABQ5G9Q9</accession>
<dbReference type="EMBL" id="BQNB010018228">
    <property type="protein sequence ID" value="GJT72119.1"/>
    <property type="molecule type" value="Genomic_DNA"/>
</dbReference>
<evidence type="ECO:0000259" key="1">
    <source>
        <dbReference type="Pfam" id="PF13976"/>
    </source>
</evidence>
<organism evidence="2 3">
    <name type="scientific">Tanacetum coccineum</name>
    <dbReference type="NCBI Taxonomy" id="301880"/>
    <lineage>
        <taxon>Eukaryota</taxon>
        <taxon>Viridiplantae</taxon>
        <taxon>Streptophyta</taxon>
        <taxon>Embryophyta</taxon>
        <taxon>Tracheophyta</taxon>
        <taxon>Spermatophyta</taxon>
        <taxon>Magnoliopsida</taxon>
        <taxon>eudicotyledons</taxon>
        <taxon>Gunneridae</taxon>
        <taxon>Pentapetalae</taxon>
        <taxon>asterids</taxon>
        <taxon>campanulids</taxon>
        <taxon>Asterales</taxon>
        <taxon>Asteraceae</taxon>
        <taxon>Asteroideae</taxon>
        <taxon>Anthemideae</taxon>
        <taxon>Anthemidinae</taxon>
        <taxon>Tanacetum</taxon>
    </lineage>
</organism>
<sequence>MGTIRFGNDHFAAITGYGNYVQGNISVCHVYYVKGLGHNFFSVGQFYDDMAASSPVCLMSKATSTKSWLWHHRLSHLNFGTINDLTKHDLVDGLPKFKYSKDHLCSACGGEKARNLLINLKIGMLVWGEADSETSPKRKQVKTMKIQAGIQVSRPGELKRQLQLWKRFGRLYLIVFVLVRNIGSWFGGKLIQKLRQKESIKKAFQDMLHWGEVNPLMHTTMVPKQVKTMKIQAGVQVLRPRELRRHLQLWKRFGRYYLIVFVLVRSIRQWPGKDDSILASDIHKSMPQPAIDGLHILWGAIGKA</sequence>